<comment type="caution">
    <text evidence="2">The sequence shown here is derived from an EMBL/GenBank/DDBJ whole genome shotgun (WGS) entry which is preliminary data.</text>
</comment>
<dbReference type="InterPro" id="IPR045794">
    <property type="entry name" value="Trypco1"/>
</dbReference>
<dbReference type="Proteomes" id="UP001501637">
    <property type="component" value="Unassembled WGS sequence"/>
</dbReference>
<accession>A0ABP6MDR1</accession>
<protein>
    <recommendedName>
        <fullName evidence="1">Trypsin-co-occurring domain-containing protein</fullName>
    </recommendedName>
</protein>
<gene>
    <name evidence="2" type="ORF">GCM10010449_28820</name>
</gene>
<evidence type="ECO:0000313" key="2">
    <source>
        <dbReference type="EMBL" id="GAA3103915.1"/>
    </source>
</evidence>
<dbReference type="Pfam" id="PF19493">
    <property type="entry name" value="Trypco1"/>
    <property type="match status" value="1"/>
</dbReference>
<reference evidence="3" key="1">
    <citation type="journal article" date="2019" name="Int. J. Syst. Evol. Microbiol.">
        <title>The Global Catalogue of Microorganisms (GCM) 10K type strain sequencing project: providing services to taxonomists for standard genome sequencing and annotation.</title>
        <authorList>
            <consortium name="The Broad Institute Genomics Platform"/>
            <consortium name="The Broad Institute Genome Sequencing Center for Infectious Disease"/>
            <person name="Wu L."/>
            <person name="Ma J."/>
        </authorList>
    </citation>
    <scope>NUCLEOTIDE SEQUENCE [LARGE SCALE GENOMIC DNA]</scope>
    <source>
        <strain evidence="3">JCM 9092</strain>
    </source>
</reference>
<evidence type="ECO:0000259" key="1">
    <source>
        <dbReference type="Pfam" id="PF19493"/>
    </source>
</evidence>
<sequence length="133" mass="13945">MTATRTFRNNAVGRCGEGSTGALMDDLVEFTTDDGTPVVMADVEDMHGSHLVSRGNGPSRAVHTFEESLAGARAAAESALRVFRDGTLRPDSVEIEFGVRMSAEAGAVIVKGTTEGHLVVRLAWTPDGPAATT</sequence>
<keyword evidence="3" id="KW-1185">Reference proteome</keyword>
<dbReference type="EMBL" id="BAAAUG010000041">
    <property type="protein sequence ID" value="GAA3103915.1"/>
    <property type="molecule type" value="Genomic_DNA"/>
</dbReference>
<organism evidence="2 3">
    <name type="scientific">Streptomyces rectiviolaceus</name>
    <dbReference type="NCBI Taxonomy" id="332591"/>
    <lineage>
        <taxon>Bacteria</taxon>
        <taxon>Bacillati</taxon>
        <taxon>Actinomycetota</taxon>
        <taxon>Actinomycetes</taxon>
        <taxon>Kitasatosporales</taxon>
        <taxon>Streptomycetaceae</taxon>
        <taxon>Streptomyces</taxon>
    </lineage>
</organism>
<proteinExistence type="predicted"/>
<evidence type="ECO:0000313" key="3">
    <source>
        <dbReference type="Proteomes" id="UP001501637"/>
    </source>
</evidence>
<name>A0ABP6MDR1_9ACTN</name>
<feature type="domain" description="Trypsin-co-occurring" evidence="1">
    <location>
        <begin position="30"/>
        <end position="125"/>
    </location>
</feature>
<dbReference type="NCBIfam" id="NF041216">
    <property type="entry name" value="CU044_2847_fam"/>
    <property type="match status" value="1"/>
</dbReference>